<accession>A0A6V8LMW9</accession>
<proteinExistence type="predicted"/>
<evidence type="ECO:0000313" key="1">
    <source>
        <dbReference type="EMBL" id="GFK92350.1"/>
    </source>
</evidence>
<comment type="caution">
    <text evidence="1">The sequence shown here is derived from an EMBL/GenBank/DDBJ whole genome shotgun (WGS) entry which is preliminary data.</text>
</comment>
<sequence>MARASLLASRRVGRYLSKRREARIASTPTASGPMADDATKRFLIDNIDDETRRWLHDYCTWKRRKVASPGELSISFLKSYMDARLYDYYFIQRNYSTLVPLLDAYKQSHGEVDGVTALIGDLAPTIHGRA</sequence>
<dbReference type="Proteomes" id="UP000494245">
    <property type="component" value="Unassembled WGS sequence"/>
</dbReference>
<evidence type="ECO:0000313" key="2">
    <source>
        <dbReference type="Proteomes" id="UP000494245"/>
    </source>
</evidence>
<gene>
    <name evidence="1" type="ORF">NNJEOMEG_00175</name>
</gene>
<dbReference type="AlphaFoldDB" id="A0A6V8LMW9"/>
<name>A0A6V8LMW9_9BACT</name>
<dbReference type="EMBL" id="BLTE01000001">
    <property type="protein sequence ID" value="GFK92350.1"/>
    <property type="molecule type" value="Genomic_DNA"/>
</dbReference>
<reference evidence="1 2" key="1">
    <citation type="submission" date="2020-04" db="EMBL/GenBank/DDBJ databases">
        <authorList>
            <consortium name="Desulfovibrio sp. FSS-1 genome sequencing consortium"/>
            <person name="Shimoshige H."/>
            <person name="Kobayashi H."/>
            <person name="Maekawa T."/>
        </authorList>
    </citation>
    <scope>NUCLEOTIDE SEQUENCE [LARGE SCALE GENOMIC DNA]</scope>
    <source>
        <strain evidence="1 2">SIID29052-01</strain>
    </source>
</reference>
<protein>
    <submittedName>
        <fullName evidence="1">Uncharacterized protein</fullName>
    </submittedName>
</protein>
<keyword evidence="2" id="KW-1185">Reference proteome</keyword>
<reference evidence="1 2" key="2">
    <citation type="submission" date="2020-05" db="EMBL/GenBank/DDBJ databases">
        <title>Draft genome sequence of Desulfovibrio sp. strainFSS-1.</title>
        <authorList>
            <person name="Shimoshige H."/>
            <person name="Kobayashi H."/>
            <person name="Maekawa T."/>
        </authorList>
    </citation>
    <scope>NUCLEOTIDE SEQUENCE [LARGE SCALE GENOMIC DNA]</scope>
    <source>
        <strain evidence="1 2">SIID29052-01</strain>
    </source>
</reference>
<organism evidence="1 2">
    <name type="scientific">Fundidesulfovibrio magnetotacticus</name>
    <dbReference type="NCBI Taxonomy" id="2730080"/>
    <lineage>
        <taxon>Bacteria</taxon>
        <taxon>Pseudomonadati</taxon>
        <taxon>Thermodesulfobacteriota</taxon>
        <taxon>Desulfovibrionia</taxon>
        <taxon>Desulfovibrionales</taxon>
        <taxon>Desulfovibrionaceae</taxon>
        <taxon>Fundidesulfovibrio</taxon>
    </lineage>
</organism>